<dbReference type="Pfam" id="PF21305">
    <property type="entry name" value="type_II_gspD_N0"/>
    <property type="match status" value="1"/>
</dbReference>
<feature type="domain" description="NolW-like" evidence="14">
    <location>
        <begin position="261"/>
        <end position="332"/>
    </location>
</feature>
<keyword evidence="7" id="KW-0653">Protein transport</keyword>
<evidence type="ECO:0000256" key="3">
    <source>
        <dbReference type="ARBA" id="ARBA00022448"/>
    </source>
</evidence>
<evidence type="ECO:0000259" key="15">
    <source>
        <dbReference type="Pfam" id="PF21305"/>
    </source>
</evidence>
<comment type="subcellular location">
    <subcellularLocation>
        <location evidence="1 10">Cell outer membrane</location>
    </subcellularLocation>
</comment>
<name>A0A0K8NVX8_PISS1</name>
<dbReference type="PANTHER" id="PTHR30332">
    <property type="entry name" value="PROBABLE GENERAL SECRETION PATHWAY PROTEIN D"/>
    <property type="match status" value="1"/>
</dbReference>
<evidence type="ECO:0000256" key="12">
    <source>
        <dbReference type="SAM" id="SignalP"/>
    </source>
</evidence>
<keyword evidence="5" id="KW-0812">Transmembrane</keyword>
<evidence type="ECO:0000256" key="4">
    <source>
        <dbReference type="ARBA" id="ARBA00022452"/>
    </source>
</evidence>
<evidence type="ECO:0000256" key="5">
    <source>
        <dbReference type="ARBA" id="ARBA00022692"/>
    </source>
</evidence>
<feature type="signal peptide" evidence="12">
    <location>
        <begin position="1"/>
        <end position="30"/>
    </location>
</feature>
<dbReference type="InterPro" id="IPR050810">
    <property type="entry name" value="Bact_Secretion_Sys_Channel"/>
</dbReference>
<keyword evidence="8" id="KW-0472">Membrane</keyword>
<dbReference type="EMBL" id="BBYR01000007">
    <property type="protein sequence ID" value="GAP34552.1"/>
    <property type="molecule type" value="Genomic_DNA"/>
</dbReference>
<evidence type="ECO:0000256" key="2">
    <source>
        <dbReference type="ARBA" id="ARBA00006980"/>
    </source>
</evidence>
<dbReference type="Pfam" id="PF00263">
    <property type="entry name" value="Secretin"/>
    <property type="match status" value="1"/>
</dbReference>
<evidence type="ECO:0000259" key="14">
    <source>
        <dbReference type="Pfam" id="PF03958"/>
    </source>
</evidence>
<evidence type="ECO:0000256" key="1">
    <source>
        <dbReference type="ARBA" id="ARBA00004442"/>
    </source>
</evidence>
<comment type="similarity">
    <text evidence="2">Belongs to the bacterial secretin family. GSP D subfamily.</text>
</comment>
<feature type="region of interest" description="Disordered" evidence="11">
    <location>
        <begin position="623"/>
        <end position="642"/>
    </location>
</feature>
<gene>
    <name evidence="16" type="ORF">ISF6_4727</name>
</gene>
<dbReference type="GO" id="GO:0015628">
    <property type="term" value="P:protein secretion by the type II secretion system"/>
    <property type="evidence" value="ECO:0007669"/>
    <property type="project" value="InterPro"/>
</dbReference>
<dbReference type="PANTHER" id="PTHR30332:SF24">
    <property type="entry name" value="SECRETIN GSPD-RELATED"/>
    <property type="match status" value="1"/>
</dbReference>
<evidence type="ECO:0000256" key="10">
    <source>
        <dbReference type="RuleBase" id="RU004004"/>
    </source>
</evidence>
<keyword evidence="17" id="KW-1185">Reference proteome</keyword>
<reference evidence="16 17" key="2">
    <citation type="journal article" date="2016" name="Science">
        <title>A bacterium that degrades and assimilates poly(ethylene terephthalate).</title>
        <authorList>
            <person name="Yoshida S."/>
            <person name="Hiraga K."/>
            <person name="Takehana T."/>
            <person name="Taniguchi I."/>
            <person name="Yamaji H."/>
            <person name="Maeda Y."/>
            <person name="Toyohara K."/>
            <person name="Miyamoto K."/>
            <person name="Kimura Y."/>
            <person name="Oda K."/>
        </authorList>
    </citation>
    <scope>NUCLEOTIDE SEQUENCE [LARGE SCALE GENOMIC DNA]</scope>
    <source>
        <strain evidence="17">NBRC 110686 / TISTR 2288 / 201-F6</strain>
    </source>
</reference>
<evidence type="ECO:0000313" key="17">
    <source>
        <dbReference type="Proteomes" id="UP000037660"/>
    </source>
</evidence>
<dbReference type="PRINTS" id="PR00811">
    <property type="entry name" value="BCTERIALGSPD"/>
</dbReference>
<comment type="caution">
    <text evidence="16">The sequence shown here is derived from an EMBL/GenBank/DDBJ whole genome shotgun (WGS) entry which is preliminary data.</text>
</comment>
<proteinExistence type="inferred from homology"/>
<protein>
    <submittedName>
        <fullName evidence="16">General secretion pathway protein D</fullName>
    </submittedName>
</protein>
<keyword evidence="9" id="KW-0998">Cell outer membrane</keyword>
<evidence type="ECO:0000256" key="8">
    <source>
        <dbReference type="ARBA" id="ARBA00023136"/>
    </source>
</evidence>
<dbReference type="InterPro" id="IPR013356">
    <property type="entry name" value="T2SS_GspD"/>
</dbReference>
<dbReference type="GO" id="GO:0015627">
    <property type="term" value="C:type II protein secretion system complex"/>
    <property type="evidence" value="ECO:0007669"/>
    <property type="project" value="InterPro"/>
</dbReference>
<feature type="domain" description="GspD-like N0" evidence="15">
    <location>
        <begin position="102"/>
        <end position="171"/>
    </location>
</feature>
<dbReference type="STRING" id="1547922.ISF6_4727"/>
<evidence type="ECO:0000256" key="11">
    <source>
        <dbReference type="SAM" id="MobiDB-lite"/>
    </source>
</evidence>
<evidence type="ECO:0000256" key="7">
    <source>
        <dbReference type="ARBA" id="ARBA00022927"/>
    </source>
</evidence>
<dbReference type="GO" id="GO:0009279">
    <property type="term" value="C:cell outer membrane"/>
    <property type="evidence" value="ECO:0007669"/>
    <property type="project" value="UniProtKB-SubCell"/>
</dbReference>
<feature type="compositionally biased region" description="Polar residues" evidence="11">
    <location>
        <begin position="623"/>
        <end position="638"/>
    </location>
</feature>
<keyword evidence="4" id="KW-1134">Transmembrane beta strand</keyword>
<feature type="compositionally biased region" description="Low complexity" evidence="11">
    <location>
        <begin position="395"/>
        <end position="418"/>
    </location>
</feature>
<evidence type="ECO:0000259" key="13">
    <source>
        <dbReference type="Pfam" id="PF00263"/>
    </source>
</evidence>
<dbReference type="Proteomes" id="UP000037660">
    <property type="component" value="Unassembled WGS sequence"/>
</dbReference>
<feature type="compositionally biased region" description="Pro residues" evidence="11">
    <location>
        <begin position="763"/>
        <end position="792"/>
    </location>
</feature>
<dbReference type="InterPro" id="IPR005644">
    <property type="entry name" value="NolW-like"/>
</dbReference>
<feature type="region of interest" description="Disordered" evidence="11">
    <location>
        <begin position="753"/>
        <end position="792"/>
    </location>
</feature>
<dbReference type="InterPro" id="IPR001775">
    <property type="entry name" value="GspD/PilQ"/>
</dbReference>
<evidence type="ECO:0000313" key="16">
    <source>
        <dbReference type="EMBL" id="GAP34552.1"/>
    </source>
</evidence>
<feature type="region of interest" description="Disordered" evidence="11">
    <location>
        <begin position="372"/>
        <end position="421"/>
    </location>
</feature>
<feature type="domain" description="NolW-like" evidence="14">
    <location>
        <begin position="198"/>
        <end position="257"/>
    </location>
</feature>
<dbReference type="Gene3D" id="3.30.1370.120">
    <property type="match status" value="3"/>
</dbReference>
<dbReference type="NCBIfam" id="TIGR02517">
    <property type="entry name" value="type_II_gspD"/>
    <property type="match status" value="1"/>
</dbReference>
<keyword evidence="3 10" id="KW-0813">Transport</keyword>
<accession>A0A0K8NVX8</accession>
<reference evidence="17" key="1">
    <citation type="submission" date="2015-07" db="EMBL/GenBank/DDBJ databases">
        <title>Discovery of a poly(ethylene terephthalate assimilation.</title>
        <authorList>
            <person name="Yoshida S."/>
            <person name="Hiraga K."/>
            <person name="Takehana T."/>
            <person name="Taniguchi I."/>
            <person name="Yamaji H."/>
            <person name="Maeda Y."/>
            <person name="Toyohara K."/>
            <person name="Miyamoto K."/>
            <person name="Kimura Y."/>
            <person name="Oda K."/>
        </authorList>
    </citation>
    <scope>NUCLEOTIDE SEQUENCE [LARGE SCALE GENOMIC DNA]</scope>
    <source>
        <strain evidence="17">NBRC 110686 / TISTR 2288 / 201-F6</strain>
    </source>
</reference>
<keyword evidence="6 12" id="KW-0732">Signal</keyword>
<dbReference type="InterPro" id="IPR004846">
    <property type="entry name" value="T2SS/T3SS_dom"/>
</dbReference>
<evidence type="ECO:0000256" key="9">
    <source>
        <dbReference type="ARBA" id="ARBA00023237"/>
    </source>
</evidence>
<dbReference type="PRINTS" id="PR01032">
    <property type="entry name" value="PHAGEIV"/>
</dbReference>
<dbReference type="InterPro" id="IPR049371">
    <property type="entry name" value="GspD-like_N0"/>
</dbReference>
<feature type="domain" description="Type II/III secretion system secretin-like" evidence="13">
    <location>
        <begin position="542"/>
        <end position="709"/>
    </location>
</feature>
<feature type="region of interest" description="Disordered" evidence="11">
    <location>
        <begin position="33"/>
        <end position="53"/>
    </location>
</feature>
<feature type="chain" id="PRO_5005513400" evidence="12">
    <location>
        <begin position="31"/>
        <end position="792"/>
    </location>
</feature>
<dbReference type="InterPro" id="IPR038591">
    <property type="entry name" value="NolW-like_sf"/>
</dbReference>
<feature type="domain" description="NolW-like" evidence="14">
    <location>
        <begin position="344"/>
        <end position="454"/>
    </location>
</feature>
<dbReference type="Pfam" id="PF03958">
    <property type="entry name" value="Secretin_N"/>
    <property type="match status" value="3"/>
</dbReference>
<dbReference type="AlphaFoldDB" id="A0A0K8NVX8"/>
<evidence type="ECO:0000256" key="6">
    <source>
        <dbReference type="ARBA" id="ARBA00022729"/>
    </source>
</evidence>
<sequence>MSMDTPRPLPFPPAGPAALALALAAPLAWAQATGSTGAGPMSRPTAPVAPFVPGAPRPVPAPAPAPALAPAATAAPTSAAAPAAASPAPTAPLRFRGEPVTLNFVNAEIDAVSRAMSAILRQPILVDPRVKGTITLYSETALSPDAAYRSYLASLRGLGFTVVEVEGLLKVVPEADAKLQSGTVAIGSTGRRGDQVLTQIFRLNHENANNLVPVLRPLISPNNTINATAGANALVITDYADNLARLAKIIAAMDAPSGGDVEVIPLQYAVASDLAPLVQRLGDGAATPGVPGAAGGALQVLVEPRSNSLLVKAPTPSRAASIRNLVQQLDRPLAGAGGLGNLWVVPLKNADAVKLATVLRAAFAGGAGASAGGGLTGATSTPAVSPATPMSPLQGSTPGTSSAAASPVGASPAPSTGGFVQADPSTNSLIITAPEPLYRQVRAMIDQLDSRRAQIYIESMIVEVSGGNDADFGFQWQGLIGKDGDNTGLVIGTNSSVGGPSIIQLAQTVAGAATTLPGEGLNIGLIKKFGGAYNLAAVARVLQSQANTNIVSTPNLVTLDNEEAKIIVGSNVPFITGQFTNTGTATTSPFQTIERKDVGITLRIRPQVGEGGTVRMTLFQESSSLSTATAPGTSNAGPSTDKRSIESTVMVDDGQILVLGGLIEDRYVDNKSKVPILGDIPYIGALFRSESRSKKRTNLMVFLRPIVIRDGATADRLSLDRYDQIRAFQQDNQPRATPLIPIGESPVLPPVASPAGSGAVSLPVPPAPAPAPAVPTLLPPPLSPPADPALTK</sequence>
<organism evidence="16 17">
    <name type="scientific">Piscinibacter sakaiensis</name>
    <name type="common">Ideonella sakaiensis</name>
    <dbReference type="NCBI Taxonomy" id="1547922"/>
    <lineage>
        <taxon>Bacteria</taxon>
        <taxon>Pseudomonadati</taxon>
        <taxon>Pseudomonadota</taxon>
        <taxon>Betaproteobacteria</taxon>
        <taxon>Burkholderiales</taxon>
        <taxon>Sphaerotilaceae</taxon>
        <taxon>Piscinibacter</taxon>
    </lineage>
</organism>